<comment type="subcellular location">
    <subcellularLocation>
        <location evidence="1">Plastid</location>
    </subcellularLocation>
</comment>
<dbReference type="EMBL" id="KZ155778">
    <property type="protein sequence ID" value="OUS47175.1"/>
    <property type="molecule type" value="Genomic_DNA"/>
</dbReference>
<dbReference type="PANTHER" id="PTHR31906">
    <property type="entry name" value="PLASTID-LIPID-ASSOCIATED PROTEIN 4, CHLOROPLASTIC-RELATED"/>
    <property type="match status" value="1"/>
</dbReference>
<reference evidence="5" key="1">
    <citation type="submission" date="2017-04" db="EMBL/GenBank/DDBJ databases">
        <title>Population genomics of picophytoplankton unveils novel chromosome hypervariability.</title>
        <authorList>
            <consortium name="DOE Joint Genome Institute"/>
            <person name="Blanc-Mathieu R."/>
            <person name="Krasovec M."/>
            <person name="Hebrard M."/>
            <person name="Yau S."/>
            <person name="Desgranges E."/>
            <person name="Martin J."/>
            <person name="Schackwitz W."/>
            <person name="Kuo A."/>
            <person name="Salin G."/>
            <person name="Donnadieu C."/>
            <person name="Desdevises Y."/>
            <person name="Sanchez-Ferandin S."/>
            <person name="Moreau H."/>
            <person name="Rivals E."/>
            <person name="Grigoriev I.V."/>
            <person name="Grimsley N."/>
            <person name="Eyre-Walker A."/>
            <person name="Piganeau G."/>
        </authorList>
    </citation>
    <scope>NUCLEOTIDE SEQUENCE [LARGE SCALE GENOMIC DNA]</scope>
    <source>
        <strain evidence="5">RCC 1115</strain>
    </source>
</reference>
<evidence type="ECO:0000259" key="4">
    <source>
        <dbReference type="Pfam" id="PF04755"/>
    </source>
</evidence>
<sequence>MTTSSRRWRARGQTTRRADAGASASASDGTRDVDAAKRAVLAAISSARRRDGANARVDVERAVATLENLGPGTRSANGTWTLAYSYKPTRESSVLESLFVPDEAVETMTKLTYDVFFKFAPWLAGSAETSRRGTRNAQVVDVARRRVRNDVDVDISDTLSLRIGVEGEIETDDEFARRASVTFTAFDAQLVAKPSGGLDFPKVSAPLPRPRGSLETTFCDESMRVSRGGRGGVFILTRVR</sequence>
<evidence type="ECO:0000256" key="3">
    <source>
        <dbReference type="SAM" id="MobiDB-lite"/>
    </source>
</evidence>
<gene>
    <name evidence="5" type="ORF">BE221DRAFT_71345</name>
</gene>
<keyword evidence="2" id="KW-0934">Plastid</keyword>
<dbReference type="Proteomes" id="UP000195557">
    <property type="component" value="Unassembled WGS sequence"/>
</dbReference>
<proteinExistence type="predicted"/>
<organism evidence="5">
    <name type="scientific">Ostreococcus tauri</name>
    <name type="common">Marine green alga</name>
    <dbReference type="NCBI Taxonomy" id="70448"/>
    <lineage>
        <taxon>Eukaryota</taxon>
        <taxon>Viridiplantae</taxon>
        <taxon>Chlorophyta</taxon>
        <taxon>Mamiellophyceae</taxon>
        <taxon>Mamiellales</taxon>
        <taxon>Bathycoccaceae</taxon>
        <taxon>Ostreococcus</taxon>
    </lineage>
</organism>
<name>A0A1Y5IJN4_OSTTA</name>
<dbReference type="InterPro" id="IPR039633">
    <property type="entry name" value="PAP"/>
</dbReference>
<feature type="region of interest" description="Disordered" evidence="3">
    <location>
        <begin position="1"/>
        <end position="29"/>
    </location>
</feature>
<dbReference type="Pfam" id="PF04755">
    <property type="entry name" value="PAP_fibrillin"/>
    <property type="match status" value="1"/>
</dbReference>
<feature type="compositionally biased region" description="Low complexity" evidence="3">
    <location>
        <begin position="11"/>
        <end position="28"/>
    </location>
</feature>
<protein>
    <recommendedName>
        <fullName evidence="4">Plastid lipid-associated protein/fibrillin conserved domain-containing protein</fullName>
    </recommendedName>
</protein>
<evidence type="ECO:0000256" key="2">
    <source>
        <dbReference type="ARBA" id="ARBA00022640"/>
    </source>
</evidence>
<evidence type="ECO:0000313" key="5">
    <source>
        <dbReference type="EMBL" id="OUS47175.1"/>
    </source>
</evidence>
<evidence type="ECO:0000256" key="1">
    <source>
        <dbReference type="ARBA" id="ARBA00004474"/>
    </source>
</evidence>
<accession>A0A1Y5IJN4</accession>
<dbReference type="GO" id="GO:0009536">
    <property type="term" value="C:plastid"/>
    <property type="evidence" value="ECO:0007669"/>
    <property type="project" value="UniProtKB-SubCell"/>
</dbReference>
<dbReference type="InterPro" id="IPR006843">
    <property type="entry name" value="PAP/fibrillin_dom"/>
</dbReference>
<feature type="domain" description="Plastid lipid-associated protein/fibrillin conserved" evidence="4">
    <location>
        <begin position="50"/>
        <end position="236"/>
    </location>
</feature>
<feature type="compositionally biased region" description="Basic residues" evidence="3">
    <location>
        <begin position="1"/>
        <end position="10"/>
    </location>
</feature>
<dbReference type="AlphaFoldDB" id="A0A1Y5IJN4"/>